<evidence type="ECO:0000313" key="2">
    <source>
        <dbReference type="Proteomes" id="UP000199400"/>
    </source>
</evidence>
<dbReference type="Proteomes" id="UP000199400">
    <property type="component" value="Unassembled WGS sequence"/>
</dbReference>
<protein>
    <submittedName>
        <fullName evidence="1">Uncharacterized protein</fullName>
    </submittedName>
</protein>
<dbReference type="OrthoDB" id="9554434at2"/>
<keyword evidence="2" id="KW-1185">Reference proteome</keyword>
<organism evidence="1 2">
    <name type="scientific">Nannocystis exedens</name>
    <dbReference type="NCBI Taxonomy" id="54"/>
    <lineage>
        <taxon>Bacteria</taxon>
        <taxon>Pseudomonadati</taxon>
        <taxon>Myxococcota</taxon>
        <taxon>Polyangia</taxon>
        <taxon>Nannocystales</taxon>
        <taxon>Nannocystaceae</taxon>
        <taxon>Nannocystis</taxon>
    </lineage>
</organism>
<dbReference type="RefSeq" id="WP_096329261.1">
    <property type="nucleotide sequence ID" value="NZ_FOMX01000016.1"/>
</dbReference>
<reference evidence="2" key="1">
    <citation type="submission" date="2016-10" db="EMBL/GenBank/DDBJ databases">
        <authorList>
            <person name="Varghese N."/>
            <person name="Submissions S."/>
        </authorList>
    </citation>
    <scope>NUCLEOTIDE SEQUENCE [LARGE SCALE GENOMIC DNA]</scope>
    <source>
        <strain evidence="2">ATCC 25963</strain>
    </source>
</reference>
<proteinExistence type="predicted"/>
<evidence type="ECO:0000313" key="1">
    <source>
        <dbReference type="EMBL" id="SFE60788.1"/>
    </source>
</evidence>
<dbReference type="EMBL" id="FOMX01000016">
    <property type="protein sequence ID" value="SFE60788.1"/>
    <property type="molecule type" value="Genomic_DNA"/>
</dbReference>
<name>A0A1I2BY25_9BACT</name>
<dbReference type="AlphaFoldDB" id="A0A1I2BY25"/>
<accession>A0A1I2BY25</accession>
<sequence>MRETLLDTSAPFVRAVLASGEDGAGIDAAVEALVAAENRHGVRIFHEETVGSLAQVWVPVRTPRPTLRELRALMARHPCAHGRSIDPATWDAEIAAFERLRAPLYRDGDDDDTPDAPLFAFLSETSLLLGGTDFANDHWIEFPGGAIGSWTQRAWGKCLAQWTRTPAARRAPLDSITCTYYLYTLDPDYETWCARALAAIRRKCAQQFDV</sequence>
<gene>
    <name evidence="1" type="ORF">SAMN02745121_04840</name>
</gene>